<dbReference type="AlphaFoldDB" id="A0A1H3IYM1"/>
<dbReference type="EMBL" id="FNOK01000024">
    <property type="protein sequence ID" value="SDY32004.1"/>
    <property type="molecule type" value="Genomic_DNA"/>
</dbReference>
<organism evidence="1 2">
    <name type="scientific">Saccharopolyspora shandongensis</name>
    <dbReference type="NCBI Taxonomy" id="418495"/>
    <lineage>
        <taxon>Bacteria</taxon>
        <taxon>Bacillati</taxon>
        <taxon>Actinomycetota</taxon>
        <taxon>Actinomycetes</taxon>
        <taxon>Pseudonocardiales</taxon>
        <taxon>Pseudonocardiaceae</taxon>
        <taxon>Saccharopolyspora</taxon>
    </lineage>
</organism>
<dbReference type="Proteomes" id="UP000199529">
    <property type="component" value="Unassembled WGS sequence"/>
</dbReference>
<name>A0A1H3IYM1_9PSEU</name>
<reference evidence="2" key="1">
    <citation type="submission" date="2016-10" db="EMBL/GenBank/DDBJ databases">
        <authorList>
            <person name="Varghese N."/>
            <person name="Submissions S."/>
        </authorList>
    </citation>
    <scope>NUCLEOTIDE SEQUENCE [LARGE SCALE GENOMIC DNA]</scope>
    <source>
        <strain evidence="2">CGMCC 4.3530</strain>
    </source>
</reference>
<proteinExistence type="predicted"/>
<sequence length="122" mass="13554">MRSPRRLLLRQAIETALLLTQTLGDQHEISSSTRCSPTFKFNRILAAGVPSLQFALRIAGLASNRFQLRKPTPKAKHRRNHTATLWRTEGVGKPHIFLIKSTDGTTRANTTNAGPVTRLKAV</sequence>
<accession>A0A1H3IYM1</accession>
<evidence type="ECO:0000313" key="1">
    <source>
        <dbReference type="EMBL" id="SDY32004.1"/>
    </source>
</evidence>
<gene>
    <name evidence="1" type="ORF">SAMN05216215_102443</name>
</gene>
<protein>
    <submittedName>
        <fullName evidence="1">Uncharacterized protein</fullName>
    </submittedName>
</protein>
<evidence type="ECO:0000313" key="2">
    <source>
        <dbReference type="Proteomes" id="UP000199529"/>
    </source>
</evidence>
<keyword evidence="2" id="KW-1185">Reference proteome</keyword>